<protein>
    <submittedName>
        <fullName evidence="1">Uncharacterized protein</fullName>
    </submittedName>
</protein>
<name>A0A418G368_APHAT</name>
<evidence type="ECO:0000313" key="2">
    <source>
        <dbReference type="Proteomes" id="UP000286510"/>
    </source>
</evidence>
<dbReference type="EMBL" id="QUTF01000628">
    <property type="protein sequence ID" value="RHZ42660.1"/>
    <property type="molecule type" value="Genomic_DNA"/>
</dbReference>
<accession>A0A418G368</accession>
<dbReference type="AlphaFoldDB" id="A0A418G368"/>
<feature type="non-terminal residue" evidence="1">
    <location>
        <position position="1"/>
    </location>
</feature>
<comment type="caution">
    <text evidence="1">The sequence shown here is derived from an EMBL/GenBank/DDBJ whole genome shotgun (WGS) entry which is preliminary data.</text>
</comment>
<evidence type="ECO:0000313" key="1">
    <source>
        <dbReference type="EMBL" id="RHZ42660.1"/>
    </source>
</evidence>
<sequence length="90" mass="10234">VRRRALIRLTGNDLALDGGGVRLDLSETRLAIGLRQSRVDNVELRVLNLIELEVHLADVERINAVALRDKVLRRVELSNAWDKKSVFHKV</sequence>
<organism evidence="1 2">
    <name type="scientific">Aphanomyces astaci</name>
    <name type="common">Crayfish plague agent</name>
    <dbReference type="NCBI Taxonomy" id="112090"/>
    <lineage>
        <taxon>Eukaryota</taxon>
        <taxon>Sar</taxon>
        <taxon>Stramenopiles</taxon>
        <taxon>Oomycota</taxon>
        <taxon>Saprolegniomycetes</taxon>
        <taxon>Saprolegniales</taxon>
        <taxon>Verrucalvaceae</taxon>
        <taxon>Aphanomyces</taxon>
    </lineage>
</organism>
<proteinExistence type="predicted"/>
<reference evidence="1 2" key="1">
    <citation type="submission" date="2018-08" db="EMBL/GenBank/DDBJ databases">
        <title>Aphanomyces genome sequencing and annotation.</title>
        <authorList>
            <person name="Minardi D."/>
            <person name="Oidtmann B."/>
            <person name="Van Der Giezen M."/>
            <person name="Studholme D.J."/>
        </authorList>
    </citation>
    <scope>NUCLEOTIDE SEQUENCE [LARGE SCALE GENOMIC DNA]</scope>
    <source>
        <strain evidence="1 2">FDL457</strain>
    </source>
</reference>
<dbReference type="Proteomes" id="UP000286510">
    <property type="component" value="Unassembled WGS sequence"/>
</dbReference>
<gene>
    <name evidence="1" type="ORF">DYB26_008916</name>
</gene>